<evidence type="ECO:0000256" key="2">
    <source>
        <dbReference type="SAM" id="SignalP"/>
    </source>
</evidence>
<dbReference type="EMBL" id="DS999417">
    <property type="protein sequence ID" value="EED87021.1"/>
    <property type="molecule type" value="Genomic_DNA"/>
</dbReference>
<evidence type="ECO:0000256" key="1">
    <source>
        <dbReference type="SAM" id="MobiDB-lite"/>
    </source>
</evidence>
<protein>
    <submittedName>
        <fullName evidence="3">Uncharacterized protein</fullName>
    </submittedName>
</protein>
<sequence length="150" mass="15375">MKSCIATIAILSCAKAASSAPRRNRNNNAVKQMRSLQGSMSMPEPATNDIMLTGEEELVVEDTASMPSSISMANNQGFQDFLGGLNNDDTASSTSDETTEEATPTFGGTDASAYGGTEEDASITPASSAVSVMVSGVVSSVCLFGAAALF</sequence>
<accession>B8LCQ1</accession>
<dbReference type="AlphaFoldDB" id="B8LCQ1"/>
<proteinExistence type="predicted"/>
<evidence type="ECO:0000313" key="4">
    <source>
        <dbReference type="Proteomes" id="UP000001449"/>
    </source>
</evidence>
<organism evidence="3 4">
    <name type="scientific">Thalassiosira pseudonana</name>
    <name type="common">Marine diatom</name>
    <name type="synonym">Cyclotella nana</name>
    <dbReference type="NCBI Taxonomy" id="35128"/>
    <lineage>
        <taxon>Eukaryota</taxon>
        <taxon>Sar</taxon>
        <taxon>Stramenopiles</taxon>
        <taxon>Ochrophyta</taxon>
        <taxon>Bacillariophyta</taxon>
        <taxon>Coscinodiscophyceae</taxon>
        <taxon>Thalassiosirophycidae</taxon>
        <taxon>Thalassiosirales</taxon>
        <taxon>Thalassiosiraceae</taxon>
        <taxon>Thalassiosira</taxon>
    </lineage>
</organism>
<dbReference type="HOGENOM" id="CLU_1744208_0_0_1"/>
<evidence type="ECO:0000313" key="3">
    <source>
        <dbReference type="EMBL" id="EED87021.1"/>
    </source>
</evidence>
<dbReference type="Proteomes" id="UP000001449">
    <property type="component" value="Chromosome 16"/>
</dbReference>
<feature type="chain" id="PRO_5002877092" evidence="2">
    <location>
        <begin position="20"/>
        <end position="150"/>
    </location>
</feature>
<dbReference type="InParanoid" id="B8LCQ1"/>
<reference evidence="3 4" key="2">
    <citation type="journal article" date="2008" name="Nature">
        <title>The Phaeodactylum genome reveals the evolutionary history of diatom genomes.</title>
        <authorList>
            <person name="Bowler C."/>
            <person name="Allen A.E."/>
            <person name="Badger J.H."/>
            <person name="Grimwood J."/>
            <person name="Jabbari K."/>
            <person name="Kuo A."/>
            <person name="Maheswari U."/>
            <person name="Martens C."/>
            <person name="Maumus F."/>
            <person name="Otillar R.P."/>
            <person name="Rayko E."/>
            <person name="Salamov A."/>
            <person name="Vandepoele K."/>
            <person name="Beszteri B."/>
            <person name="Gruber A."/>
            <person name="Heijde M."/>
            <person name="Katinka M."/>
            <person name="Mock T."/>
            <person name="Valentin K."/>
            <person name="Verret F."/>
            <person name="Berges J.A."/>
            <person name="Brownlee C."/>
            <person name="Cadoret J.P."/>
            <person name="Chiovitti A."/>
            <person name="Choi C.J."/>
            <person name="Coesel S."/>
            <person name="De Martino A."/>
            <person name="Detter J.C."/>
            <person name="Durkin C."/>
            <person name="Falciatore A."/>
            <person name="Fournet J."/>
            <person name="Haruta M."/>
            <person name="Huysman M.J."/>
            <person name="Jenkins B.D."/>
            <person name="Jiroutova K."/>
            <person name="Jorgensen R.E."/>
            <person name="Joubert Y."/>
            <person name="Kaplan A."/>
            <person name="Kroger N."/>
            <person name="Kroth P.G."/>
            <person name="La Roche J."/>
            <person name="Lindquist E."/>
            <person name="Lommer M."/>
            <person name="Martin-Jezequel V."/>
            <person name="Lopez P.J."/>
            <person name="Lucas S."/>
            <person name="Mangogna M."/>
            <person name="McGinnis K."/>
            <person name="Medlin L.K."/>
            <person name="Montsant A."/>
            <person name="Oudot-Le Secq M.P."/>
            <person name="Napoli C."/>
            <person name="Obornik M."/>
            <person name="Parker M.S."/>
            <person name="Petit J.L."/>
            <person name="Porcel B.M."/>
            <person name="Poulsen N."/>
            <person name="Robison M."/>
            <person name="Rychlewski L."/>
            <person name="Rynearson T.A."/>
            <person name="Schmutz J."/>
            <person name="Shapiro H."/>
            <person name="Siaut M."/>
            <person name="Stanley M."/>
            <person name="Sussman M.R."/>
            <person name="Taylor A.R."/>
            <person name="Vardi A."/>
            <person name="von Dassow P."/>
            <person name="Vyverman W."/>
            <person name="Willis A."/>
            <person name="Wyrwicz L.S."/>
            <person name="Rokhsar D.S."/>
            <person name="Weissenbach J."/>
            <person name="Armbrust E.V."/>
            <person name="Green B.R."/>
            <person name="Van de Peer Y."/>
            <person name="Grigoriev I.V."/>
        </authorList>
    </citation>
    <scope>NUCLEOTIDE SEQUENCE [LARGE SCALE GENOMIC DNA]</scope>
    <source>
        <strain evidence="3 4">CCMP1335</strain>
    </source>
</reference>
<dbReference type="PaxDb" id="35128-Thaps10458"/>
<keyword evidence="2" id="KW-0732">Signal</keyword>
<feature type="region of interest" description="Disordered" evidence="1">
    <location>
        <begin position="81"/>
        <end position="120"/>
    </location>
</feature>
<reference evidence="3 4" key="1">
    <citation type="journal article" date="2004" name="Science">
        <title>The genome of the diatom Thalassiosira pseudonana: ecology, evolution, and metabolism.</title>
        <authorList>
            <person name="Armbrust E.V."/>
            <person name="Berges J.A."/>
            <person name="Bowler C."/>
            <person name="Green B.R."/>
            <person name="Martinez D."/>
            <person name="Putnam N.H."/>
            <person name="Zhou S."/>
            <person name="Allen A.E."/>
            <person name="Apt K.E."/>
            <person name="Bechner M."/>
            <person name="Brzezinski M.A."/>
            <person name="Chaal B.K."/>
            <person name="Chiovitti A."/>
            <person name="Davis A.K."/>
            <person name="Demarest M.S."/>
            <person name="Detter J.C."/>
            <person name="Glavina T."/>
            <person name="Goodstein D."/>
            <person name="Hadi M.Z."/>
            <person name="Hellsten U."/>
            <person name="Hildebrand M."/>
            <person name="Jenkins B.D."/>
            <person name="Jurka J."/>
            <person name="Kapitonov V.V."/>
            <person name="Kroger N."/>
            <person name="Lau W.W."/>
            <person name="Lane T.W."/>
            <person name="Larimer F.W."/>
            <person name="Lippmeier J.C."/>
            <person name="Lucas S."/>
            <person name="Medina M."/>
            <person name="Montsant A."/>
            <person name="Obornik M."/>
            <person name="Parker M.S."/>
            <person name="Palenik B."/>
            <person name="Pazour G.J."/>
            <person name="Richardson P.M."/>
            <person name="Rynearson T.A."/>
            <person name="Saito M.A."/>
            <person name="Schwartz D.C."/>
            <person name="Thamatrakoln K."/>
            <person name="Valentin K."/>
            <person name="Vardi A."/>
            <person name="Wilkerson F.P."/>
            <person name="Rokhsar D.S."/>
        </authorList>
    </citation>
    <scope>NUCLEOTIDE SEQUENCE [LARGE SCALE GENOMIC DNA]</scope>
    <source>
        <strain evidence="3 4">CCMP1335</strain>
    </source>
</reference>
<feature type="signal peptide" evidence="2">
    <location>
        <begin position="1"/>
        <end position="19"/>
    </location>
</feature>
<name>B8LCQ1_THAPS</name>
<dbReference type="GeneID" id="7442547"/>
<gene>
    <name evidence="3" type="ORF">THAPSDRAFT_10458</name>
</gene>
<dbReference type="RefSeq" id="XP_002296820.1">
    <property type="nucleotide sequence ID" value="XM_002296784.1"/>
</dbReference>
<dbReference type="KEGG" id="tps:THAPSDRAFT_10458"/>
<keyword evidence="4" id="KW-1185">Reference proteome</keyword>